<reference evidence="1" key="1">
    <citation type="submission" date="2016-02" db="EMBL/GenBank/DDBJ databases">
        <title>WGS assembly of Manihot esculenta.</title>
        <authorList>
            <person name="Bredeson J.V."/>
            <person name="Prochnik S.E."/>
            <person name="Lyons J.B."/>
            <person name="Schmutz J."/>
            <person name="Grimwood J."/>
            <person name="Vrebalov J."/>
            <person name="Bart R.S."/>
            <person name="Amuge T."/>
            <person name="Ferguson M.E."/>
            <person name="Green R."/>
            <person name="Putnam N."/>
            <person name="Stites J."/>
            <person name="Rounsley S."/>
            <person name="Rokhsar D.S."/>
        </authorList>
    </citation>
    <scope>NUCLEOTIDE SEQUENCE [LARGE SCALE GENOMIC DNA]</scope>
    <source>
        <tissue evidence="1">Leaf</tissue>
    </source>
</reference>
<accession>A0A2C9U9W5</accession>
<protein>
    <submittedName>
        <fullName evidence="1">Uncharacterized protein</fullName>
    </submittedName>
</protein>
<sequence>MAYDHLSPTGILIFFSQRPKHKFTRIHHIHTSAPLSHLGFLFLKIFIYCSVRDSLPTQEHSHCLHLTVGAFRVRKNLFPPIPICNNSS</sequence>
<proteinExistence type="predicted"/>
<gene>
    <name evidence="1" type="ORF">MANES_16G051200</name>
</gene>
<evidence type="ECO:0000313" key="1">
    <source>
        <dbReference type="EMBL" id="OAY26486.1"/>
    </source>
</evidence>
<dbReference type="AlphaFoldDB" id="A0A2C9U9W5"/>
<organism evidence="1">
    <name type="scientific">Manihot esculenta</name>
    <name type="common">Cassava</name>
    <name type="synonym">Jatropha manihot</name>
    <dbReference type="NCBI Taxonomy" id="3983"/>
    <lineage>
        <taxon>Eukaryota</taxon>
        <taxon>Viridiplantae</taxon>
        <taxon>Streptophyta</taxon>
        <taxon>Embryophyta</taxon>
        <taxon>Tracheophyta</taxon>
        <taxon>Spermatophyta</taxon>
        <taxon>Magnoliopsida</taxon>
        <taxon>eudicotyledons</taxon>
        <taxon>Gunneridae</taxon>
        <taxon>Pentapetalae</taxon>
        <taxon>rosids</taxon>
        <taxon>fabids</taxon>
        <taxon>Malpighiales</taxon>
        <taxon>Euphorbiaceae</taxon>
        <taxon>Crotonoideae</taxon>
        <taxon>Manihoteae</taxon>
        <taxon>Manihot</taxon>
    </lineage>
</organism>
<dbReference type="EMBL" id="CM004402">
    <property type="protein sequence ID" value="OAY26486.1"/>
    <property type="molecule type" value="Genomic_DNA"/>
</dbReference>
<name>A0A2C9U9W5_MANES</name>